<gene>
    <name evidence="4" type="ORF">B0A50_04805</name>
</gene>
<dbReference type="Gene3D" id="1.25.40.10">
    <property type="entry name" value="Tetratricopeptide repeat domain"/>
    <property type="match status" value="3"/>
</dbReference>
<feature type="compositionally biased region" description="Low complexity" evidence="3">
    <location>
        <begin position="536"/>
        <end position="554"/>
    </location>
</feature>
<dbReference type="EMBL" id="NAJL01000027">
    <property type="protein sequence ID" value="TKA26697.1"/>
    <property type="molecule type" value="Genomic_DNA"/>
</dbReference>
<sequence length="1129" mass="125468">MNVCVRCHRHARLYAQLQHLQRARRGRTFSSLQSRTQQYQPQSSRYSERSRNDPAGYDASEDSSGRRSGRWQSGNRRPGYYTADDPFAALNGSQISRRKKDEGFDMHQWRPEHARTGAGLGRRDVPLTGSGRYSRGSLHPEQLLEEMDREPAPARQRRDAVRRKPDLVHSQQRTRLSPTLNEKVDAFLGCGGTGLMDGEAWRILQSIIREENARETKLLGQHRLFSRAYMSLALRLARQSLTLSRQERAKNGIPNVALFLQLLPSFYLDPQDFWPRMLWLVASTTLELPDPPLSPARRCEALDELILMWNMAFASRLTRHHHSPLNTATDSSDPPYHPPITIEDMTWSFLPDLSTLRYNLRQNPDTARTLTFAEALGMYLPVSKASKAQSIRSGIVHFYDYPSAALVTLDLLHSVRPTAATLDRPGASPAAKEGLPYPLQAEYAPFVQFLEGLLALVKKPIRPQALREKLGEETGEVKAKYLGAVRRGGCKLPPLLEEGTEGAPSQGISRLSIDGGEEAVGVAGSTPSQPIHENSARPSASSATSAAASGLSPSDFDEPQYKTTILPNDVSAEEASNSNAASTKEDVETRNMFSASADAFDPPPSLPRRSETTRNEVTGRFINLRIKFLTQALQNQNPGLAERVKSEVFDFAASPEKPRLPDDLFEHLMLTLMSLQRPQAAIEVWNHFITSERTPTAKTYTVMMRGAQHVRDVNAMEIFWHKMRTAGVQPDANAWSTRIFGLIRGNKVDAGVQALGLMGQEWIAAARAKRSGGGGVDGTGKRRTAASDMPAGEAAQMFSGDVDGVARPTQAVMNSAISALASRNDKLIPRILQWGRNFNLEPDQTTYNVLLNLSMRHGEDEEAMNILKRMNERGVPVDSQTWTIILTALFHDPTLLNAPPQAQETKVLSFLTSLESASSATGIDQKGYALIIDRLLKLCQNAPAASAVLAHMLARGITPTTHIYTILLTYYFSLQPVPDFPALDALWSRIRAAHSPNPAPLDHVFYDRAIEGYAASHHHLNSTAPMRHFYHLLVDSGRRPSWRALEFMARAFAERGENDFLLEIAERAREWVIDDNGEILVGPRAWGQRGFWEFVQGAGVLGELSVEELMRGRLGMGGLERRMGRTLVG</sequence>
<feature type="region of interest" description="Disordered" evidence="3">
    <location>
        <begin position="519"/>
        <end position="588"/>
    </location>
</feature>
<dbReference type="AlphaFoldDB" id="A0A4U0TWK6"/>
<protein>
    <recommendedName>
        <fullName evidence="6">Pentatricopeptide repeat protein</fullName>
    </recommendedName>
</protein>
<dbReference type="PROSITE" id="PS51375">
    <property type="entry name" value="PPR"/>
    <property type="match status" value="2"/>
</dbReference>
<feature type="region of interest" description="Disordered" evidence="3">
    <location>
        <begin position="26"/>
        <end position="175"/>
    </location>
</feature>
<organism evidence="4 5">
    <name type="scientific">Salinomyces thailandicus</name>
    <dbReference type="NCBI Taxonomy" id="706561"/>
    <lineage>
        <taxon>Eukaryota</taxon>
        <taxon>Fungi</taxon>
        <taxon>Dikarya</taxon>
        <taxon>Ascomycota</taxon>
        <taxon>Pezizomycotina</taxon>
        <taxon>Dothideomycetes</taxon>
        <taxon>Dothideomycetidae</taxon>
        <taxon>Mycosphaerellales</taxon>
        <taxon>Teratosphaeriaceae</taxon>
        <taxon>Salinomyces</taxon>
    </lineage>
</organism>
<dbReference type="Proteomes" id="UP000308549">
    <property type="component" value="Unassembled WGS sequence"/>
</dbReference>
<feature type="compositionally biased region" description="Basic and acidic residues" evidence="3">
    <location>
        <begin position="99"/>
        <end position="125"/>
    </location>
</feature>
<keyword evidence="1" id="KW-0677">Repeat</keyword>
<proteinExistence type="predicted"/>
<reference evidence="4 5" key="1">
    <citation type="submission" date="2017-03" db="EMBL/GenBank/DDBJ databases">
        <title>Genomes of endolithic fungi from Antarctica.</title>
        <authorList>
            <person name="Coleine C."/>
            <person name="Masonjones S."/>
            <person name="Stajich J.E."/>
        </authorList>
    </citation>
    <scope>NUCLEOTIDE SEQUENCE [LARGE SCALE GENOMIC DNA]</scope>
    <source>
        <strain evidence="4 5">CCFEE 6315</strain>
    </source>
</reference>
<feature type="repeat" description="PPR" evidence="2">
    <location>
        <begin position="843"/>
        <end position="877"/>
    </location>
</feature>
<dbReference type="PANTHER" id="PTHR47942">
    <property type="entry name" value="TETRATRICOPEPTIDE REPEAT (TPR)-LIKE SUPERFAMILY PROTEIN-RELATED"/>
    <property type="match status" value="1"/>
</dbReference>
<evidence type="ECO:0000256" key="2">
    <source>
        <dbReference type="PROSITE-ProRule" id="PRU00708"/>
    </source>
</evidence>
<dbReference type="InterPro" id="IPR011990">
    <property type="entry name" value="TPR-like_helical_dom_sf"/>
</dbReference>
<evidence type="ECO:0000313" key="5">
    <source>
        <dbReference type="Proteomes" id="UP000308549"/>
    </source>
</evidence>
<dbReference type="NCBIfam" id="TIGR00756">
    <property type="entry name" value="PPR"/>
    <property type="match status" value="1"/>
</dbReference>
<dbReference type="PANTHER" id="PTHR47942:SF63">
    <property type="entry name" value="PENTATRICOPEPTIDE REPEAT-CONTAINING PROTEIN"/>
    <property type="match status" value="1"/>
</dbReference>
<name>A0A4U0TWK6_9PEZI</name>
<feature type="repeat" description="PPR" evidence="2">
    <location>
        <begin position="696"/>
        <end position="730"/>
    </location>
</feature>
<dbReference type="Pfam" id="PF13041">
    <property type="entry name" value="PPR_2"/>
    <property type="match status" value="1"/>
</dbReference>
<evidence type="ECO:0000256" key="3">
    <source>
        <dbReference type="SAM" id="MobiDB-lite"/>
    </source>
</evidence>
<feature type="compositionally biased region" description="Low complexity" evidence="3">
    <location>
        <begin position="573"/>
        <end position="582"/>
    </location>
</feature>
<evidence type="ECO:0008006" key="6">
    <source>
        <dbReference type="Google" id="ProtNLM"/>
    </source>
</evidence>
<dbReference type="InterPro" id="IPR002885">
    <property type="entry name" value="PPR_rpt"/>
</dbReference>
<dbReference type="InterPro" id="IPR051222">
    <property type="entry name" value="PPR/CCM1_RNA-binding"/>
</dbReference>
<keyword evidence="5" id="KW-1185">Reference proteome</keyword>
<evidence type="ECO:0000256" key="1">
    <source>
        <dbReference type="ARBA" id="ARBA00022737"/>
    </source>
</evidence>
<dbReference type="OrthoDB" id="185373at2759"/>
<evidence type="ECO:0000313" key="4">
    <source>
        <dbReference type="EMBL" id="TKA26697.1"/>
    </source>
</evidence>
<feature type="compositionally biased region" description="Basic and acidic residues" evidence="3">
    <location>
        <begin position="149"/>
        <end position="167"/>
    </location>
</feature>
<comment type="caution">
    <text evidence="4">The sequence shown here is derived from an EMBL/GenBank/DDBJ whole genome shotgun (WGS) entry which is preliminary data.</text>
</comment>
<feature type="region of interest" description="Disordered" evidence="3">
    <location>
        <begin position="770"/>
        <end position="791"/>
    </location>
</feature>
<accession>A0A4U0TWK6</accession>
<feature type="compositionally biased region" description="Polar residues" evidence="3">
    <location>
        <begin position="28"/>
        <end position="45"/>
    </location>
</feature>